<dbReference type="GO" id="GO:0004190">
    <property type="term" value="F:aspartic-type endopeptidase activity"/>
    <property type="evidence" value="ECO:0007669"/>
    <property type="project" value="UniProtKB-KW"/>
</dbReference>
<feature type="domain" description="Peptidase A1" evidence="12">
    <location>
        <begin position="628"/>
        <end position="974"/>
    </location>
</feature>
<dbReference type="PROSITE" id="PS51767">
    <property type="entry name" value="PEPTIDASE_A1"/>
    <property type="match status" value="2"/>
</dbReference>
<keyword evidence="5" id="KW-0064">Aspartyl protease</keyword>
<dbReference type="PANTHER" id="PTHR13683:SF800">
    <property type="entry name" value="EUKARYOTIC ASPARTYL PROTEASE FAMILY PROTEIN"/>
    <property type="match status" value="1"/>
</dbReference>
<sequence length="1039" mass="113745">MDGRKGRKGKFVVLAGLIATVLLFGIPSCSADVFGGTRTATSPRKPRTLPLSSFSVPASSSASTSESIDGERRQSSFSSVVFRVQGNVYPLGIYYVSINIGNPPKPYFLDVDTGSDVTWLQCDAPCSSCSKSPHPLYQPVKNRLVPCKGRLCEAVHESTQHEGGCEMPHDQCDYEIEYQDNGSSIGVLVTDTFALPLSNKTLAYPSLALGCGYDQHGWPPNTDGVLGLGSGEISILSQLRDLGVCRSVVGHCLSRNSHGFLFIGDNVVPPRGLTWVPMSSVAAKYYSPGLATVFAGKQKLADKQTLVFDSGSSYTYFSKQMYQSLLSLIRSDISKTSLKEAPEEKALPLCWKDAKPFSSVFELSKYFQSIILSFGKGKALAQMVIPPENYFIVTEKGRACLGILNGSDLGLEDLNLIGDISMQDTMIVYDNENKRIGWAAAGCDRPIMSGNSLRSAEEDEVGFQFQEGFLYQLQFPGIGVIVVGAQTVATQATDLRLKFPTSSAHIYKREREKEMKRKREKKISALSVLVQREGMDGRKGRKGKFLVLAMLVAAVLHFGIPSCSADVFGGMRTATSPRKPRALPLSSFYVSASSSASTSESIDGERRQSSFSSVVFRVQGNVYPLGIYYVSINIGNPPKPYFLDVDTGSDVTWLQCDAPCRSCSKSPHPLYQPVKNRLVPCKDRLCEAVHESTQHEGGCEMPHDQCDYEIEYQDNGSSIGVLVTDTFALPLSNKTLAYPNLAFGCGYDQHGWPPNTDGVLGLGSGQISILSQLRDLGICRSVVGHCLSRNSHGFLFIGDNVVPPRGLTWVPMSSVSASKYYSPGLATIFAGKQKLADKQTLVFDSGSSYTYFSKKMYQSLLSLIRSDISKTSLKEAPEEKALPLCWKDAKPFSSVFELSKYFRSITLSFGKGKALAQMVIPPENYFIVTETGRACLGILNGSDLGLEELNLIGDISMQDTMIVYDNENKRIGWAAAGCDRLIISAEEDEVGFQFQEGILYQLQFPGIGVHQDCYEENNFFKSKFLIQKFLGNSINTVIK</sequence>
<feature type="compositionally biased region" description="Low complexity" evidence="10">
    <location>
        <begin position="52"/>
        <end position="67"/>
    </location>
</feature>
<evidence type="ECO:0000256" key="2">
    <source>
        <dbReference type="ARBA" id="ARBA00022670"/>
    </source>
</evidence>
<evidence type="ECO:0000256" key="7">
    <source>
        <dbReference type="ARBA" id="ARBA00068871"/>
    </source>
</evidence>
<dbReference type="Pfam" id="PF14543">
    <property type="entry name" value="TAXi_N"/>
    <property type="match status" value="2"/>
</dbReference>
<dbReference type="Proteomes" id="UP000775213">
    <property type="component" value="Unassembled WGS sequence"/>
</dbReference>
<accession>A0AAV7GX69</accession>
<gene>
    <name evidence="13" type="ORF">IEQ34_011319</name>
</gene>
<proteinExistence type="inferred from homology"/>
<evidence type="ECO:0000259" key="12">
    <source>
        <dbReference type="PROSITE" id="PS51767"/>
    </source>
</evidence>
<feature type="chain" id="PRO_5043316720" description="Aspartic proteinase Asp1" evidence="11">
    <location>
        <begin position="32"/>
        <end position="1039"/>
    </location>
</feature>
<evidence type="ECO:0000256" key="10">
    <source>
        <dbReference type="SAM" id="MobiDB-lite"/>
    </source>
</evidence>
<feature type="region of interest" description="Disordered" evidence="10">
    <location>
        <begin position="39"/>
        <end position="70"/>
    </location>
</feature>
<comment type="caution">
    <text evidence="13">The sequence shown here is derived from an EMBL/GenBank/DDBJ whole genome shotgun (WGS) entry which is preliminary data.</text>
</comment>
<dbReference type="Pfam" id="PF14541">
    <property type="entry name" value="TAXi_C"/>
    <property type="match status" value="2"/>
</dbReference>
<evidence type="ECO:0000256" key="5">
    <source>
        <dbReference type="ARBA" id="ARBA00022750"/>
    </source>
</evidence>
<organism evidence="13 14">
    <name type="scientific">Dendrobium chrysotoxum</name>
    <name type="common">Orchid</name>
    <dbReference type="NCBI Taxonomy" id="161865"/>
    <lineage>
        <taxon>Eukaryota</taxon>
        <taxon>Viridiplantae</taxon>
        <taxon>Streptophyta</taxon>
        <taxon>Embryophyta</taxon>
        <taxon>Tracheophyta</taxon>
        <taxon>Spermatophyta</taxon>
        <taxon>Magnoliopsida</taxon>
        <taxon>Liliopsida</taxon>
        <taxon>Asparagales</taxon>
        <taxon>Orchidaceae</taxon>
        <taxon>Epidendroideae</taxon>
        <taxon>Malaxideae</taxon>
        <taxon>Dendrobiinae</taxon>
        <taxon>Dendrobium</taxon>
    </lineage>
</organism>
<evidence type="ECO:0000256" key="8">
    <source>
        <dbReference type="ARBA" id="ARBA00077656"/>
    </source>
</evidence>
<dbReference type="InterPro" id="IPR033121">
    <property type="entry name" value="PEPTIDASE_A1"/>
</dbReference>
<evidence type="ECO:0000256" key="1">
    <source>
        <dbReference type="ARBA" id="ARBA00007447"/>
    </source>
</evidence>
<dbReference type="EMBL" id="JAGFBR010000010">
    <property type="protein sequence ID" value="KAH0460656.1"/>
    <property type="molecule type" value="Genomic_DNA"/>
</dbReference>
<dbReference type="GO" id="GO:0006508">
    <property type="term" value="P:proteolysis"/>
    <property type="evidence" value="ECO:0007669"/>
    <property type="project" value="UniProtKB-KW"/>
</dbReference>
<dbReference type="SUPFAM" id="SSF50630">
    <property type="entry name" value="Acid proteases"/>
    <property type="match status" value="2"/>
</dbReference>
<evidence type="ECO:0000256" key="9">
    <source>
        <dbReference type="PIRSR" id="PIRSR601461-1"/>
    </source>
</evidence>
<dbReference type="AlphaFoldDB" id="A0AAV7GX69"/>
<feature type="active site" evidence="9">
    <location>
        <position position="646"/>
    </location>
</feature>
<dbReference type="Gene3D" id="2.40.70.10">
    <property type="entry name" value="Acid Proteases"/>
    <property type="match status" value="4"/>
</dbReference>
<evidence type="ECO:0000313" key="13">
    <source>
        <dbReference type="EMBL" id="KAH0460656.1"/>
    </source>
</evidence>
<evidence type="ECO:0000256" key="11">
    <source>
        <dbReference type="SAM" id="SignalP"/>
    </source>
</evidence>
<dbReference type="PROSITE" id="PS00141">
    <property type="entry name" value="ASP_PROTEASE"/>
    <property type="match status" value="2"/>
</dbReference>
<keyword evidence="6" id="KW-0378">Hydrolase</keyword>
<keyword evidence="14" id="KW-1185">Reference proteome</keyword>
<protein>
    <recommendedName>
        <fullName evidence="7">Aspartic proteinase Asp1</fullName>
    </recommendedName>
    <alternativeName>
        <fullName evidence="8">Nucellin-like protein</fullName>
    </alternativeName>
</protein>
<keyword evidence="4" id="KW-0677">Repeat</keyword>
<feature type="domain" description="Peptidase A1" evidence="12">
    <location>
        <begin position="94"/>
        <end position="439"/>
    </location>
</feature>
<name>A0AAV7GX69_DENCH</name>
<dbReference type="InterPro" id="IPR001969">
    <property type="entry name" value="Aspartic_peptidase_AS"/>
</dbReference>
<dbReference type="InterPro" id="IPR021109">
    <property type="entry name" value="Peptidase_aspartic_dom_sf"/>
</dbReference>
<evidence type="ECO:0000256" key="4">
    <source>
        <dbReference type="ARBA" id="ARBA00022737"/>
    </source>
</evidence>
<feature type="signal peptide" evidence="11">
    <location>
        <begin position="1"/>
        <end position="31"/>
    </location>
</feature>
<dbReference type="InterPro" id="IPR032861">
    <property type="entry name" value="TAXi_N"/>
</dbReference>
<dbReference type="FunFam" id="2.40.70.10:FF:000027">
    <property type="entry name" value="Aspartic proteinase Asp1 isoform A"/>
    <property type="match status" value="2"/>
</dbReference>
<dbReference type="InterPro" id="IPR032799">
    <property type="entry name" value="TAXi_C"/>
</dbReference>
<evidence type="ECO:0000313" key="14">
    <source>
        <dbReference type="Proteomes" id="UP000775213"/>
    </source>
</evidence>
<keyword evidence="2" id="KW-0645">Protease</keyword>
<reference evidence="13 14" key="1">
    <citation type="journal article" date="2021" name="Hortic Res">
        <title>Chromosome-scale assembly of the Dendrobium chrysotoxum genome enhances the understanding of orchid evolution.</title>
        <authorList>
            <person name="Zhang Y."/>
            <person name="Zhang G.Q."/>
            <person name="Zhang D."/>
            <person name="Liu X.D."/>
            <person name="Xu X.Y."/>
            <person name="Sun W.H."/>
            <person name="Yu X."/>
            <person name="Zhu X."/>
            <person name="Wang Z.W."/>
            <person name="Zhao X."/>
            <person name="Zhong W.Y."/>
            <person name="Chen H."/>
            <person name="Yin W.L."/>
            <person name="Huang T."/>
            <person name="Niu S.C."/>
            <person name="Liu Z.J."/>
        </authorList>
    </citation>
    <scope>NUCLEOTIDE SEQUENCE [LARGE SCALE GENOMIC DNA]</scope>
    <source>
        <strain evidence="13">Lindl</strain>
    </source>
</reference>
<dbReference type="PANTHER" id="PTHR13683">
    <property type="entry name" value="ASPARTYL PROTEASES"/>
    <property type="match status" value="1"/>
</dbReference>
<dbReference type="FunFam" id="2.40.70.10:FF:000015">
    <property type="entry name" value="Aspartyl protease family protein"/>
    <property type="match status" value="2"/>
</dbReference>
<dbReference type="InterPro" id="IPR001461">
    <property type="entry name" value="Aspartic_peptidase_A1"/>
</dbReference>
<evidence type="ECO:0000256" key="6">
    <source>
        <dbReference type="ARBA" id="ARBA00022801"/>
    </source>
</evidence>
<comment type="similarity">
    <text evidence="1">Belongs to the peptidase A1 family.</text>
</comment>
<feature type="active site" evidence="9">
    <location>
        <position position="844"/>
    </location>
</feature>
<keyword evidence="3 11" id="KW-0732">Signal</keyword>
<evidence type="ECO:0000256" key="3">
    <source>
        <dbReference type="ARBA" id="ARBA00022729"/>
    </source>
</evidence>